<keyword evidence="5" id="KW-1185">Reference proteome</keyword>
<evidence type="ECO:0000313" key="4">
    <source>
        <dbReference type="EMBL" id="CAG9808840.1"/>
    </source>
</evidence>
<dbReference type="GO" id="GO:0031110">
    <property type="term" value="P:regulation of microtubule polymerization or depolymerization"/>
    <property type="evidence" value="ECO:0007669"/>
    <property type="project" value="TreeGrafter"/>
</dbReference>
<dbReference type="PANTHER" id="PTHR28573:SF1">
    <property type="entry name" value="SPINDLE AND KINETOCHORE-ASSOCIATED PROTEIN 1"/>
    <property type="match status" value="1"/>
</dbReference>
<dbReference type="GO" id="GO:0000278">
    <property type="term" value="P:mitotic cell cycle"/>
    <property type="evidence" value="ECO:0007669"/>
    <property type="project" value="TreeGrafter"/>
</dbReference>
<evidence type="ECO:0000256" key="1">
    <source>
        <dbReference type="ARBA" id="ARBA00006836"/>
    </source>
</evidence>
<comment type="similarity">
    <text evidence="1">Belongs to the SKA1 family.</text>
</comment>
<dbReference type="InterPro" id="IPR042031">
    <property type="entry name" value="SKA1_MBD_sf"/>
</dbReference>
<dbReference type="GO" id="GO:0051301">
    <property type="term" value="P:cell division"/>
    <property type="evidence" value="ECO:0007669"/>
    <property type="project" value="InterPro"/>
</dbReference>
<evidence type="ECO:0000256" key="2">
    <source>
        <dbReference type="ARBA" id="ARBA00047182"/>
    </source>
</evidence>
<dbReference type="GO" id="GO:0072686">
    <property type="term" value="C:mitotic spindle"/>
    <property type="evidence" value="ECO:0007669"/>
    <property type="project" value="TreeGrafter"/>
</dbReference>
<dbReference type="Proteomes" id="UP001153620">
    <property type="component" value="Chromosome 3"/>
</dbReference>
<dbReference type="GO" id="GO:0008017">
    <property type="term" value="F:microtubule binding"/>
    <property type="evidence" value="ECO:0007669"/>
    <property type="project" value="InterPro"/>
</dbReference>
<evidence type="ECO:0000256" key="3">
    <source>
        <dbReference type="ARBA" id="ARBA00047202"/>
    </source>
</evidence>
<dbReference type="OrthoDB" id="5962at2759"/>
<dbReference type="GO" id="GO:0000940">
    <property type="term" value="C:outer kinetochore"/>
    <property type="evidence" value="ECO:0007669"/>
    <property type="project" value="TreeGrafter"/>
</dbReference>
<dbReference type="EMBL" id="OU895879">
    <property type="protein sequence ID" value="CAG9808840.1"/>
    <property type="molecule type" value="Genomic_DNA"/>
</dbReference>
<dbReference type="PANTHER" id="PTHR28573">
    <property type="entry name" value="SPINDLE AND KINETOCHORE-ASSOCIATED PROTEIN 1"/>
    <property type="match status" value="1"/>
</dbReference>
<dbReference type="Gene3D" id="1.10.10.1890">
    <property type="entry name" value="Ska1 microtubule binding domain-like"/>
    <property type="match status" value="1"/>
</dbReference>
<reference evidence="4" key="1">
    <citation type="submission" date="2022-01" db="EMBL/GenBank/DDBJ databases">
        <authorList>
            <person name="King R."/>
        </authorList>
    </citation>
    <scope>NUCLEOTIDE SEQUENCE</scope>
</reference>
<sequence>MDFTSLFNHLTIKADNLDLAMDILPQKDTLYSSKIVELDEDVKELKNLEFLMKKAIDKHNKRLKDEYSNVKGTMENVNEKMLYLLTEIDKMEPSKKTVHNPFTELKSPATRLFDRLEVNPAFSEQNTPRMSIDMYAKSPFAKKKSSTKLQLKFSDFEAEITSNQFDKIPSYIKGRLALHDVQNFLDSIVIKCFNSKYELYYKNRTCLKPSDYNLQLFYKEQSSYFEGLKFITLGDLARIMGKNVDKKDEKFLQCLRFLHIIKEARKNSVICYIWIEK</sequence>
<reference evidence="4" key="2">
    <citation type="submission" date="2022-10" db="EMBL/GenBank/DDBJ databases">
        <authorList>
            <consortium name="ENA_rothamsted_submissions"/>
            <consortium name="culmorum"/>
            <person name="King R."/>
        </authorList>
    </citation>
    <scope>NUCLEOTIDE SEQUENCE</scope>
</reference>
<accession>A0A9N9S404</accession>
<proteinExistence type="inferred from homology"/>
<dbReference type="Pfam" id="PF07160">
    <property type="entry name" value="SKA1"/>
    <property type="match status" value="1"/>
</dbReference>
<dbReference type="GO" id="GO:0005876">
    <property type="term" value="C:spindle microtubule"/>
    <property type="evidence" value="ECO:0007669"/>
    <property type="project" value="TreeGrafter"/>
</dbReference>
<name>A0A9N9S404_9DIPT</name>
<protein>
    <recommendedName>
        <fullName evidence="2">SKA complex subunit 1</fullName>
    </recommendedName>
    <alternativeName>
        <fullName evidence="3">Spindle and kinetochore-associated protein 1</fullName>
    </alternativeName>
</protein>
<dbReference type="GO" id="GO:0007059">
    <property type="term" value="P:chromosome segregation"/>
    <property type="evidence" value="ECO:0007669"/>
    <property type="project" value="InterPro"/>
</dbReference>
<evidence type="ECO:0000313" key="5">
    <source>
        <dbReference type="Proteomes" id="UP001153620"/>
    </source>
</evidence>
<organism evidence="4 5">
    <name type="scientific">Chironomus riparius</name>
    <dbReference type="NCBI Taxonomy" id="315576"/>
    <lineage>
        <taxon>Eukaryota</taxon>
        <taxon>Metazoa</taxon>
        <taxon>Ecdysozoa</taxon>
        <taxon>Arthropoda</taxon>
        <taxon>Hexapoda</taxon>
        <taxon>Insecta</taxon>
        <taxon>Pterygota</taxon>
        <taxon>Neoptera</taxon>
        <taxon>Endopterygota</taxon>
        <taxon>Diptera</taxon>
        <taxon>Nematocera</taxon>
        <taxon>Chironomoidea</taxon>
        <taxon>Chironomidae</taxon>
        <taxon>Chironominae</taxon>
        <taxon>Chironomus</taxon>
    </lineage>
</organism>
<gene>
    <name evidence="4" type="ORF">CHIRRI_LOCUS11676</name>
</gene>
<dbReference type="AlphaFoldDB" id="A0A9N9S404"/>
<dbReference type="InterPro" id="IPR009829">
    <property type="entry name" value="SKA1"/>
</dbReference>